<dbReference type="AlphaFoldDB" id="A0A1R3RGL7"/>
<dbReference type="InterPro" id="IPR049326">
    <property type="entry name" value="Rhodopsin_dom_fungi"/>
</dbReference>
<evidence type="ECO:0000256" key="6">
    <source>
        <dbReference type="SAM" id="Phobius"/>
    </source>
</evidence>
<dbReference type="OMA" id="AMRIYTK"/>
<evidence type="ECO:0000313" key="9">
    <source>
        <dbReference type="Proteomes" id="UP000188318"/>
    </source>
</evidence>
<reference evidence="9" key="1">
    <citation type="journal article" date="2017" name="Genome Biol.">
        <title>Comparative genomics reveals high biological diversity and specific adaptations in the industrially and medically important fungal genus Aspergillus.</title>
        <authorList>
            <person name="de Vries R.P."/>
            <person name="Riley R."/>
            <person name="Wiebenga A."/>
            <person name="Aguilar-Osorio G."/>
            <person name="Amillis S."/>
            <person name="Uchima C.A."/>
            <person name="Anderluh G."/>
            <person name="Asadollahi M."/>
            <person name="Askin M."/>
            <person name="Barry K."/>
            <person name="Battaglia E."/>
            <person name="Bayram O."/>
            <person name="Benocci T."/>
            <person name="Braus-Stromeyer S.A."/>
            <person name="Caldana C."/>
            <person name="Canovas D."/>
            <person name="Cerqueira G.C."/>
            <person name="Chen F."/>
            <person name="Chen W."/>
            <person name="Choi C."/>
            <person name="Clum A."/>
            <person name="Dos Santos R.A."/>
            <person name="Damasio A.R."/>
            <person name="Diallinas G."/>
            <person name="Emri T."/>
            <person name="Fekete E."/>
            <person name="Flipphi M."/>
            <person name="Freyberg S."/>
            <person name="Gallo A."/>
            <person name="Gournas C."/>
            <person name="Habgood R."/>
            <person name="Hainaut M."/>
            <person name="Harispe M.L."/>
            <person name="Henrissat B."/>
            <person name="Hilden K.S."/>
            <person name="Hope R."/>
            <person name="Hossain A."/>
            <person name="Karabika E."/>
            <person name="Karaffa L."/>
            <person name="Karanyi Z."/>
            <person name="Krasevec N."/>
            <person name="Kuo A."/>
            <person name="Kusch H."/>
            <person name="LaButti K."/>
            <person name="Lagendijk E.L."/>
            <person name="Lapidus A."/>
            <person name="Levasseur A."/>
            <person name="Lindquist E."/>
            <person name="Lipzen A."/>
            <person name="Logrieco A.F."/>
            <person name="MacCabe A."/>
            <person name="Maekelae M.R."/>
            <person name="Malavazi I."/>
            <person name="Melin P."/>
            <person name="Meyer V."/>
            <person name="Mielnichuk N."/>
            <person name="Miskei M."/>
            <person name="Molnar A.P."/>
            <person name="Mule G."/>
            <person name="Ngan C.Y."/>
            <person name="Orejas M."/>
            <person name="Orosz E."/>
            <person name="Ouedraogo J.P."/>
            <person name="Overkamp K.M."/>
            <person name="Park H.-S."/>
            <person name="Perrone G."/>
            <person name="Piumi F."/>
            <person name="Punt P.J."/>
            <person name="Ram A.F."/>
            <person name="Ramon A."/>
            <person name="Rauscher S."/>
            <person name="Record E."/>
            <person name="Riano-Pachon D.M."/>
            <person name="Robert V."/>
            <person name="Roehrig J."/>
            <person name="Ruller R."/>
            <person name="Salamov A."/>
            <person name="Salih N.S."/>
            <person name="Samson R.A."/>
            <person name="Sandor E."/>
            <person name="Sanguinetti M."/>
            <person name="Schuetze T."/>
            <person name="Sepcic K."/>
            <person name="Shelest E."/>
            <person name="Sherlock G."/>
            <person name="Sophianopoulou V."/>
            <person name="Squina F.M."/>
            <person name="Sun H."/>
            <person name="Susca A."/>
            <person name="Todd R.B."/>
            <person name="Tsang A."/>
            <person name="Unkles S.E."/>
            <person name="van de Wiele N."/>
            <person name="van Rossen-Uffink D."/>
            <person name="Oliveira J.V."/>
            <person name="Vesth T.C."/>
            <person name="Visser J."/>
            <person name="Yu J.-H."/>
            <person name="Zhou M."/>
            <person name="Andersen M.R."/>
            <person name="Archer D.B."/>
            <person name="Baker S.E."/>
            <person name="Benoit I."/>
            <person name="Brakhage A.A."/>
            <person name="Braus G.H."/>
            <person name="Fischer R."/>
            <person name="Frisvad J.C."/>
            <person name="Goldman G.H."/>
            <person name="Houbraken J."/>
            <person name="Oakley B."/>
            <person name="Pocsi I."/>
            <person name="Scazzocchio C."/>
            <person name="Seiboth B."/>
            <person name="vanKuyk P.A."/>
            <person name="Wortman J."/>
            <person name="Dyer P.S."/>
            <person name="Grigoriev I.V."/>
        </authorList>
    </citation>
    <scope>NUCLEOTIDE SEQUENCE [LARGE SCALE GENOMIC DNA]</scope>
    <source>
        <strain evidence="9">ITEM 5010</strain>
    </source>
</reference>
<keyword evidence="3 6" id="KW-1133">Transmembrane helix</keyword>
<gene>
    <name evidence="8" type="ORF">ASPCADRAFT_398602</name>
</gene>
<feature type="domain" description="Rhodopsin" evidence="7">
    <location>
        <begin position="108"/>
        <end position="271"/>
    </location>
</feature>
<feature type="transmembrane region" description="Helical" evidence="6">
    <location>
        <begin position="142"/>
        <end position="169"/>
    </location>
</feature>
<keyword evidence="2 6" id="KW-0812">Transmembrane</keyword>
<dbReference type="GO" id="GO:0016020">
    <property type="term" value="C:membrane"/>
    <property type="evidence" value="ECO:0007669"/>
    <property type="project" value="UniProtKB-SubCell"/>
</dbReference>
<dbReference type="VEuPathDB" id="FungiDB:ASPCADRAFT_398602"/>
<dbReference type="InterPro" id="IPR052337">
    <property type="entry name" value="SAT4-like"/>
</dbReference>
<dbReference type="PANTHER" id="PTHR33048:SF124">
    <property type="entry name" value="INTEGRAL MEMBRANE PROTEIN"/>
    <property type="match status" value="1"/>
</dbReference>
<accession>A0A1R3RGL7</accession>
<feature type="transmembrane region" description="Helical" evidence="6">
    <location>
        <begin position="226"/>
        <end position="251"/>
    </location>
</feature>
<evidence type="ECO:0000256" key="1">
    <source>
        <dbReference type="ARBA" id="ARBA00004141"/>
    </source>
</evidence>
<evidence type="ECO:0000259" key="7">
    <source>
        <dbReference type="Pfam" id="PF20684"/>
    </source>
</evidence>
<evidence type="ECO:0000256" key="5">
    <source>
        <dbReference type="ARBA" id="ARBA00038359"/>
    </source>
</evidence>
<organism evidence="8 9">
    <name type="scientific">Aspergillus carbonarius (strain ITEM 5010)</name>
    <dbReference type="NCBI Taxonomy" id="602072"/>
    <lineage>
        <taxon>Eukaryota</taxon>
        <taxon>Fungi</taxon>
        <taxon>Dikarya</taxon>
        <taxon>Ascomycota</taxon>
        <taxon>Pezizomycotina</taxon>
        <taxon>Eurotiomycetes</taxon>
        <taxon>Eurotiomycetidae</taxon>
        <taxon>Eurotiales</taxon>
        <taxon>Aspergillaceae</taxon>
        <taxon>Aspergillus</taxon>
        <taxon>Aspergillus subgen. Circumdati</taxon>
    </lineage>
</organism>
<feature type="transmembrane region" description="Helical" evidence="6">
    <location>
        <begin position="30"/>
        <end position="48"/>
    </location>
</feature>
<dbReference type="PANTHER" id="PTHR33048">
    <property type="entry name" value="PTH11-LIKE INTEGRAL MEMBRANE PROTEIN (AFU_ORTHOLOGUE AFUA_5G11245)"/>
    <property type="match status" value="1"/>
</dbReference>
<dbReference type="EMBL" id="KV907504">
    <property type="protein sequence ID" value="OOF93627.1"/>
    <property type="molecule type" value="Genomic_DNA"/>
</dbReference>
<evidence type="ECO:0000313" key="8">
    <source>
        <dbReference type="EMBL" id="OOF93627.1"/>
    </source>
</evidence>
<name>A0A1R3RGL7_ASPC5</name>
<keyword evidence="9" id="KW-1185">Reference proteome</keyword>
<dbReference type="STRING" id="602072.A0A1R3RGL7"/>
<comment type="subcellular location">
    <subcellularLocation>
        <location evidence="1">Membrane</location>
        <topology evidence="1">Multi-pass membrane protein</topology>
    </subcellularLocation>
</comment>
<sequence length="272" mass="30018">MEVAPGVSIANAAAAEDDLAHPWLRTTNRVLAVAGMGLCVGLLAMRIYTKVRILRKFWWDDGTFSPGLPGDDDGRGWWLTGRAVCLLLAWVGWLPCFCPQGLYSLDHSQVFSVGTQAIILYGYNHAGYGVHMWHLSAPILQLYAKTILAGTIIYLPALAAAKFALLMLYYRLTNMIRVWEYLIYLVAFIIAGYTIAITLGLIFACRPLAKNWDVSITTGHCINRTGFYLATAITNTISDVMLILIPIPIVFPLRLPLAQKLGISCMFGMGCL</sequence>
<evidence type="ECO:0000256" key="3">
    <source>
        <dbReference type="ARBA" id="ARBA00022989"/>
    </source>
</evidence>
<evidence type="ECO:0000256" key="2">
    <source>
        <dbReference type="ARBA" id="ARBA00022692"/>
    </source>
</evidence>
<protein>
    <recommendedName>
        <fullName evidence="7">Rhodopsin domain-containing protein</fullName>
    </recommendedName>
</protein>
<proteinExistence type="inferred from homology"/>
<feature type="transmembrane region" description="Helical" evidence="6">
    <location>
        <begin position="181"/>
        <end position="205"/>
    </location>
</feature>
<evidence type="ECO:0000256" key="4">
    <source>
        <dbReference type="ARBA" id="ARBA00023136"/>
    </source>
</evidence>
<comment type="similarity">
    <text evidence="5">Belongs to the SAT4 family.</text>
</comment>
<dbReference type="OrthoDB" id="5342292at2759"/>
<keyword evidence="4 6" id="KW-0472">Membrane</keyword>
<dbReference type="Proteomes" id="UP000188318">
    <property type="component" value="Unassembled WGS sequence"/>
</dbReference>
<dbReference type="Pfam" id="PF20684">
    <property type="entry name" value="Fung_rhodopsin"/>
    <property type="match status" value="1"/>
</dbReference>